<name>A0AAD6M6X0_9ROSI</name>
<evidence type="ECO:0000313" key="2">
    <source>
        <dbReference type="Proteomes" id="UP001164929"/>
    </source>
</evidence>
<accession>A0AAD6M6X0</accession>
<dbReference type="EMBL" id="JAQIZT010000011">
    <property type="protein sequence ID" value="KAJ6979575.1"/>
    <property type="molecule type" value="Genomic_DNA"/>
</dbReference>
<comment type="caution">
    <text evidence="1">The sequence shown here is derived from an EMBL/GenBank/DDBJ whole genome shotgun (WGS) entry which is preliminary data.</text>
</comment>
<dbReference type="Proteomes" id="UP001164929">
    <property type="component" value="Chromosome 11"/>
</dbReference>
<proteinExistence type="predicted"/>
<protein>
    <submittedName>
        <fullName evidence="1">Uncharacterized protein</fullName>
    </submittedName>
</protein>
<dbReference type="AlphaFoldDB" id="A0AAD6M6X0"/>
<reference evidence="1" key="1">
    <citation type="journal article" date="2023" name="Mol. Ecol. Resour.">
        <title>Chromosome-level genome assembly of a triploid poplar Populus alba 'Berolinensis'.</title>
        <authorList>
            <person name="Chen S."/>
            <person name="Yu Y."/>
            <person name="Wang X."/>
            <person name="Wang S."/>
            <person name="Zhang T."/>
            <person name="Zhou Y."/>
            <person name="He R."/>
            <person name="Meng N."/>
            <person name="Wang Y."/>
            <person name="Liu W."/>
            <person name="Liu Z."/>
            <person name="Liu J."/>
            <person name="Guo Q."/>
            <person name="Huang H."/>
            <person name="Sederoff R.R."/>
            <person name="Wang G."/>
            <person name="Qu G."/>
            <person name="Chen S."/>
        </authorList>
    </citation>
    <scope>NUCLEOTIDE SEQUENCE</scope>
    <source>
        <strain evidence="1">SC-2020</strain>
    </source>
</reference>
<organism evidence="1 2">
    <name type="scientific">Populus alba x Populus x berolinensis</name>
    <dbReference type="NCBI Taxonomy" id="444605"/>
    <lineage>
        <taxon>Eukaryota</taxon>
        <taxon>Viridiplantae</taxon>
        <taxon>Streptophyta</taxon>
        <taxon>Embryophyta</taxon>
        <taxon>Tracheophyta</taxon>
        <taxon>Spermatophyta</taxon>
        <taxon>Magnoliopsida</taxon>
        <taxon>eudicotyledons</taxon>
        <taxon>Gunneridae</taxon>
        <taxon>Pentapetalae</taxon>
        <taxon>rosids</taxon>
        <taxon>fabids</taxon>
        <taxon>Malpighiales</taxon>
        <taxon>Salicaceae</taxon>
        <taxon>Saliceae</taxon>
        <taxon>Populus</taxon>
    </lineage>
</organism>
<keyword evidence="2" id="KW-1185">Reference proteome</keyword>
<gene>
    <name evidence="1" type="ORF">NC653_027656</name>
</gene>
<evidence type="ECO:0000313" key="1">
    <source>
        <dbReference type="EMBL" id="KAJ6979575.1"/>
    </source>
</evidence>
<sequence length="58" mass="6345">MAEERTDLAVAVSPCSAVRADAGAEGEEKRGTRRWGQQPSLLAGFLFRLGNNKVRGKW</sequence>